<evidence type="ECO:0000256" key="2">
    <source>
        <dbReference type="ARBA" id="ARBA00022840"/>
    </source>
</evidence>
<dbReference type="InterPro" id="IPR029056">
    <property type="entry name" value="Ribokinase-like"/>
</dbReference>
<evidence type="ECO:0000256" key="3">
    <source>
        <dbReference type="ARBA" id="ARBA00022857"/>
    </source>
</evidence>
<protein>
    <recommendedName>
        <fullName evidence="6">ADP-dependent (S)-NAD(P)H-hydrate dehydratase</fullName>
        <ecNumber evidence="6">4.2.1.136</ecNumber>
    </recommendedName>
    <alternativeName>
        <fullName evidence="6">ADP-dependent NAD(P)HX dehydratase</fullName>
    </alternativeName>
</protein>
<dbReference type="NCBIfam" id="TIGR00196">
    <property type="entry name" value="yjeF_cterm"/>
    <property type="match status" value="1"/>
</dbReference>
<dbReference type="CDD" id="cd01171">
    <property type="entry name" value="YXKO-related"/>
    <property type="match status" value="1"/>
</dbReference>
<keyword evidence="4 6" id="KW-0520">NAD</keyword>
<dbReference type="EMBL" id="BOOY01000033">
    <property type="protein sequence ID" value="GIJ05411.1"/>
    <property type="molecule type" value="Genomic_DNA"/>
</dbReference>
<evidence type="ECO:0000313" key="9">
    <source>
        <dbReference type="Proteomes" id="UP000652013"/>
    </source>
</evidence>
<feature type="binding site" evidence="6">
    <location>
        <position position="233"/>
    </location>
    <ligand>
        <name>(6S)-NADPHX</name>
        <dbReference type="ChEBI" id="CHEBI:64076"/>
    </ligand>
</feature>
<gene>
    <name evidence="6 8" type="primary">nnrD</name>
    <name evidence="8" type="ORF">Sya03_47630</name>
</gene>
<feature type="binding site" evidence="6">
    <location>
        <position position="119"/>
    </location>
    <ligand>
        <name>(6S)-NADPHX</name>
        <dbReference type="ChEBI" id="CHEBI:64076"/>
    </ligand>
</feature>
<dbReference type="GO" id="GO:0052856">
    <property type="term" value="F:NAD(P)HX epimerase activity"/>
    <property type="evidence" value="ECO:0007669"/>
    <property type="project" value="TreeGrafter"/>
</dbReference>
<evidence type="ECO:0000256" key="4">
    <source>
        <dbReference type="ARBA" id="ARBA00023027"/>
    </source>
</evidence>
<dbReference type="Gene3D" id="3.40.1190.20">
    <property type="match status" value="1"/>
</dbReference>
<comment type="similarity">
    <text evidence="6">Belongs to the NnrD/CARKD family.</text>
</comment>
<organism evidence="8 9">
    <name type="scientific">Spirilliplanes yamanashiensis</name>
    <dbReference type="NCBI Taxonomy" id="42233"/>
    <lineage>
        <taxon>Bacteria</taxon>
        <taxon>Bacillati</taxon>
        <taxon>Actinomycetota</taxon>
        <taxon>Actinomycetes</taxon>
        <taxon>Micromonosporales</taxon>
        <taxon>Micromonosporaceae</taxon>
        <taxon>Spirilliplanes</taxon>
    </lineage>
</organism>
<comment type="function">
    <text evidence="6">Catalyzes the dehydration of the S-form of NAD(P)HX at the expense of ADP, which is converted to AMP. Together with NAD(P)HX epimerase, which catalyzes the epimerization of the S- and R-forms, the enzyme allows the repair of both epimers of NAD(P)HX, a damaged form of NAD(P)H that is a result of enzymatic or heat-dependent hydration.</text>
</comment>
<dbReference type="GO" id="GO:0046496">
    <property type="term" value="P:nicotinamide nucleotide metabolic process"/>
    <property type="evidence" value="ECO:0007669"/>
    <property type="project" value="UniProtKB-UniRule"/>
</dbReference>
<proteinExistence type="inferred from homology"/>
<evidence type="ECO:0000259" key="7">
    <source>
        <dbReference type="PROSITE" id="PS51383"/>
    </source>
</evidence>
<evidence type="ECO:0000313" key="8">
    <source>
        <dbReference type="EMBL" id="GIJ05411.1"/>
    </source>
</evidence>
<dbReference type="InterPro" id="IPR000631">
    <property type="entry name" value="CARKD"/>
</dbReference>
<dbReference type="PROSITE" id="PS51383">
    <property type="entry name" value="YJEF_C_3"/>
    <property type="match status" value="1"/>
</dbReference>
<keyword evidence="5 6" id="KW-0456">Lyase</keyword>
<dbReference type="PANTHER" id="PTHR12592">
    <property type="entry name" value="ATP-DEPENDENT (S)-NAD(P)H-HYDRATE DEHYDRATASE FAMILY MEMBER"/>
    <property type="match status" value="1"/>
</dbReference>
<feature type="binding site" evidence="6">
    <location>
        <position position="232"/>
    </location>
    <ligand>
        <name>AMP</name>
        <dbReference type="ChEBI" id="CHEBI:456215"/>
    </ligand>
</feature>
<evidence type="ECO:0000256" key="6">
    <source>
        <dbReference type="HAMAP-Rule" id="MF_01965"/>
    </source>
</evidence>
<comment type="catalytic activity">
    <reaction evidence="6">
        <text>(6S)-NADPHX + ADP = AMP + phosphate + NADPH + H(+)</text>
        <dbReference type="Rhea" id="RHEA:32235"/>
        <dbReference type="ChEBI" id="CHEBI:15378"/>
        <dbReference type="ChEBI" id="CHEBI:43474"/>
        <dbReference type="ChEBI" id="CHEBI:57783"/>
        <dbReference type="ChEBI" id="CHEBI:64076"/>
        <dbReference type="ChEBI" id="CHEBI:456215"/>
        <dbReference type="ChEBI" id="CHEBI:456216"/>
        <dbReference type="EC" id="4.2.1.136"/>
    </reaction>
</comment>
<dbReference type="HAMAP" id="MF_01965">
    <property type="entry name" value="NADHX_dehydratase"/>
    <property type="match status" value="1"/>
</dbReference>
<feature type="binding site" evidence="6">
    <location>
        <position position="48"/>
    </location>
    <ligand>
        <name>(6S)-NADPHX</name>
        <dbReference type="ChEBI" id="CHEBI:64076"/>
    </ligand>
</feature>
<keyword evidence="1 6" id="KW-0547">Nucleotide-binding</keyword>
<dbReference type="RefSeq" id="WP_203940626.1">
    <property type="nucleotide sequence ID" value="NZ_BAAAGJ010000005.1"/>
</dbReference>
<keyword evidence="3 6" id="KW-0521">NADP</keyword>
<comment type="cofactor">
    <cofactor evidence="6">
        <name>Mg(2+)</name>
        <dbReference type="ChEBI" id="CHEBI:18420"/>
    </cofactor>
</comment>
<comment type="caution">
    <text evidence="6">Lacks conserved residue(s) required for the propagation of feature annotation.</text>
</comment>
<dbReference type="GO" id="GO:0005524">
    <property type="term" value="F:ATP binding"/>
    <property type="evidence" value="ECO:0007669"/>
    <property type="project" value="UniProtKB-KW"/>
</dbReference>
<comment type="caution">
    <text evidence="8">The sequence shown here is derived from an EMBL/GenBank/DDBJ whole genome shotgun (WGS) entry which is preliminary data.</text>
</comment>
<dbReference type="AlphaFoldDB" id="A0A8J4DKY1"/>
<comment type="catalytic activity">
    <reaction evidence="6">
        <text>(6S)-NADHX + ADP = AMP + phosphate + NADH + H(+)</text>
        <dbReference type="Rhea" id="RHEA:32223"/>
        <dbReference type="ChEBI" id="CHEBI:15378"/>
        <dbReference type="ChEBI" id="CHEBI:43474"/>
        <dbReference type="ChEBI" id="CHEBI:57945"/>
        <dbReference type="ChEBI" id="CHEBI:64074"/>
        <dbReference type="ChEBI" id="CHEBI:456215"/>
        <dbReference type="ChEBI" id="CHEBI:456216"/>
        <dbReference type="EC" id="4.2.1.136"/>
    </reaction>
</comment>
<accession>A0A8J4DKY1</accession>
<evidence type="ECO:0000256" key="1">
    <source>
        <dbReference type="ARBA" id="ARBA00022741"/>
    </source>
</evidence>
<dbReference type="Proteomes" id="UP000652013">
    <property type="component" value="Unassembled WGS sequence"/>
</dbReference>
<dbReference type="EC" id="4.2.1.136" evidence="6"/>
<keyword evidence="2 6" id="KW-0067">ATP-binding</keyword>
<name>A0A8J4DKY1_9ACTN</name>
<feature type="domain" description="YjeF C-terminal" evidence="7">
    <location>
        <begin position="13"/>
        <end position="292"/>
    </location>
</feature>
<sequence length="292" mass="29447">MPSPSESPVEQVVTPRVLRAWPLPDPAGGKESRGTVLVVGGSRYTPGAVLLAGVAALRAGAGRLQLAVVQSTAAALSIAVPEAKVVGLPETDAGSVSGDVPQHVLEMAGKADVVTIGPGLDDIDETTRLMEALLGAVRPGTPVVLDAYALGALSAHPELLAGRDVRAVLTPNTTEAGHLLGRDPGDDLAAAAAELAGRHGAVVTLYGHIATPDGRAWREESGDVGLGTSGSGDVRAGIVAGLLGRGADPAQAACWGAYVHAGCGRRLAPRHGHLGYLARELVDEVAATIAMV</sequence>
<evidence type="ECO:0000256" key="5">
    <source>
        <dbReference type="ARBA" id="ARBA00023239"/>
    </source>
</evidence>
<keyword evidence="9" id="KW-1185">Reference proteome</keyword>
<dbReference type="Pfam" id="PF01256">
    <property type="entry name" value="Carb_kinase"/>
    <property type="match status" value="1"/>
</dbReference>
<reference evidence="8" key="1">
    <citation type="submission" date="2021-01" db="EMBL/GenBank/DDBJ databases">
        <title>Whole genome shotgun sequence of Spirilliplanes yamanashiensis NBRC 15828.</title>
        <authorList>
            <person name="Komaki H."/>
            <person name="Tamura T."/>
        </authorList>
    </citation>
    <scope>NUCLEOTIDE SEQUENCE</scope>
    <source>
        <strain evidence="8">NBRC 15828</strain>
    </source>
</reference>
<dbReference type="GO" id="GO:0110051">
    <property type="term" value="P:metabolite repair"/>
    <property type="evidence" value="ECO:0007669"/>
    <property type="project" value="TreeGrafter"/>
</dbReference>
<dbReference type="SUPFAM" id="SSF53613">
    <property type="entry name" value="Ribokinase-like"/>
    <property type="match status" value="1"/>
</dbReference>
<comment type="subunit">
    <text evidence="6">Homotetramer.</text>
</comment>
<dbReference type="GO" id="GO:0052855">
    <property type="term" value="F:ADP-dependent NAD(P)H-hydrate dehydratase activity"/>
    <property type="evidence" value="ECO:0007669"/>
    <property type="project" value="UniProtKB-UniRule"/>
</dbReference>
<dbReference type="PANTHER" id="PTHR12592:SF0">
    <property type="entry name" value="ATP-DEPENDENT (S)-NAD(P)H-HYDRATE DEHYDRATASE"/>
    <property type="match status" value="1"/>
</dbReference>